<dbReference type="InterPro" id="IPR050216">
    <property type="entry name" value="LRR_domain-containing"/>
</dbReference>
<dbReference type="Pfam" id="PF13855">
    <property type="entry name" value="LRR_8"/>
    <property type="match status" value="1"/>
</dbReference>
<dbReference type="PROSITE" id="PS51450">
    <property type="entry name" value="LRR"/>
    <property type="match status" value="3"/>
</dbReference>
<dbReference type="SMART" id="SM00364">
    <property type="entry name" value="LRR_BAC"/>
    <property type="match status" value="4"/>
</dbReference>
<reference evidence="6 7" key="1">
    <citation type="journal article" date="2017" name="Curr. Biol.">
        <title>The Evolution of Venom by Co-option of Single-Copy Genes.</title>
        <authorList>
            <person name="Martinson E.O."/>
            <person name="Mrinalini"/>
            <person name="Kelkar Y.D."/>
            <person name="Chang C.H."/>
            <person name="Werren J.H."/>
        </authorList>
    </citation>
    <scope>NUCLEOTIDE SEQUENCE [LARGE SCALE GENOMIC DNA]</scope>
    <source>
        <strain evidence="6 7">Alberta</strain>
        <tissue evidence="6">Whole body</tissue>
    </source>
</reference>
<dbReference type="Pfam" id="PF25344">
    <property type="entry name" value="PH_LRR1"/>
    <property type="match status" value="1"/>
</dbReference>
<evidence type="ECO:0000256" key="2">
    <source>
        <dbReference type="ARBA" id="ARBA00022737"/>
    </source>
</evidence>
<keyword evidence="3" id="KW-0539">Nucleus</keyword>
<comment type="caution">
    <text evidence="6">The sequence shown here is derived from an EMBL/GenBank/DDBJ whole genome shotgun (WGS) entry which is preliminary data.</text>
</comment>
<dbReference type="Gene3D" id="3.80.10.10">
    <property type="entry name" value="Ribonuclease Inhibitor"/>
    <property type="match status" value="2"/>
</dbReference>
<organism evidence="6 7">
    <name type="scientific">Trichomalopsis sarcophagae</name>
    <dbReference type="NCBI Taxonomy" id="543379"/>
    <lineage>
        <taxon>Eukaryota</taxon>
        <taxon>Metazoa</taxon>
        <taxon>Ecdysozoa</taxon>
        <taxon>Arthropoda</taxon>
        <taxon>Hexapoda</taxon>
        <taxon>Insecta</taxon>
        <taxon>Pterygota</taxon>
        <taxon>Neoptera</taxon>
        <taxon>Endopterygota</taxon>
        <taxon>Hymenoptera</taxon>
        <taxon>Apocrita</taxon>
        <taxon>Proctotrupomorpha</taxon>
        <taxon>Chalcidoidea</taxon>
        <taxon>Pteromalidae</taxon>
        <taxon>Pteromalinae</taxon>
        <taxon>Trichomalopsis</taxon>
    </lineage>
</organism>
<dbReference type="InterPro" id="IPR057437">
    <property type="entry name" value="PIF1/LRR1_PH"/>
</dbReference>
<dbReference type="PANTHER" id="PTHR48051:SF52">
    <property type="entry name" value="LEUCINE-RICH REPEAT PROTEIN 1"/>
    <property type="match status" value="1"/>
</dbReference>
<dbReference type="SMART" id="SM00369">
    <property type="entry name" value="LRR_TYP"/>
    <property type="match status" value="4"/>
</dbReference>
<dbReference type="InterPro" id="IPR003591">
    <property type="entry name" value="Leu-rich_rpt_typical-subtyp"/>
</dbReference>
<feature type="domain" description="PIF1/LRR1 pleckstrin homology" evidence="5">
    <location>
        <begin position="1"/>
        <end position="110"/>
    </location>
</feature>
<dbReference type="Pfam" id="PF23598">
    <property type="entry name" value="LRR_14"/>
    <property type="match status" value="1"/>
</dbReference>
<dbReference type="SUPFAM" id="SSF52058">
    <property type="entry name" value="L domain-like"/>
    <property type="match status" value="1"/>
</dbReference>
<keyword evidence="7" id="KW-1185">Reference proteome</keyword>
<gene>
    <name evidence="6" type="ORF">TSAR_011668</name>
</gene>
<dbReference type="GO" id="GO:0005737">
    <property type="term" value="C:cytoplasm"/>
    <property type="evidence" value="ECO:0007669"/>
    <property type="project" value="TreeGrafter"/>
</dbReference>
<dbReference type="EMBL" id="NNAY01003809">
    <property type="protein sequence ID" value="OXU18827.1"/>
    <property type="molecule type" value="Genomic_DNA"/>
</dbReference>
<dbReference type="OrthoDB" id="17912at2759"/>
<proteinExistence type="predicted"/>
<dbReference type="InterPro" id="IPR001611">
    <property type="entry name" value="Leu-rich_rpt"/>
</dbReference>
<dbReference type="STRING" id="543379.A0A232EKD9"/>
<dbReference type="AlphaFoldDB" id="A0A232EKD9"/>
<dbReference type="InterPro" id="IPR032675">
    <property type="entry name" value="LRR_dom_sf"/>
</dbReference>
<evidence type="ECO:0000259" key="5">
    <source>
        <dbReference type="Pfam" id="PF25344"/>
    </source>
</evidence>
<protein>
    <recommendedName>
        <fullName evidence="8">Leucine-rich repeat protein 1</fullName>
    </recommendedName>
</protein>
<keyword evidence="1" id="KW-0433">Leucine-rich repeat</keyword>
<feature type="domain" description="Disease resistance R13L4/SHOC-2-like LRR" evidence="4">
    <location>
        <begin position="227"/>
        <end position="301"/>
    </location>
</feature>
<sequence length="412" mass="46551">MKLTCNVEVYNRLANLAPNIARRKPQRSCLAIGRQSVKNQEIHLLLQTSTNKNGTKYKVDNNIEKVFTRCINEGKATIRLKEPPHDINISCDPIQLKSFLHVLKLGLSKKLDPAVLTLSNLNAKPIKAPPKTKIVIKQTSEYPVLQGFPRTTEELCLAGLQRKSFDRQILKLQSLRILNLSDNNITSLPQELGTLAKLQELNVSGNQLGKAPISKWSWLSCSNIAKNLRLLNLSNNQMSQVPEQINKLGGLVTLYLDNNLISYLPPGIGSLNRLKFLYLSKNNLSHLPGSMRNLRLSELDVCDNKFDNNDNKTLSVCNIKVPSLVDWAARIVLQSRTFYDASIIPYTLIQYLDKAKYCMCGAPCFDCFIRRFMSMNLSLIAQSFKFSGTAGNDILFDCYFCSIRCVRKFKDF</sequence>
<evidence type="ECO:0000313" key="7">
    <source>
        <dbReference type="Proteomes" id="UP000215335"/>
    </source>
</evidence>
<keyword evidence="2" id="KW-0677">Repeat</keyword>
<evidence type="ECO:0000256" key="1">
    <source>
        <dbReference type="ARBA" id="ARBA00022614"/>
    </source>
</evidence>
<evidence type="ECO:0000313" key="6">
    <source>
        <dbReference type="EMBL" id="OXU18827.1"/>
    </source>
</evidence>
<dbReference type="InterPro" id="IPR055414">
    <property type="entry name" value="LRR_R13L4/SHOC2-like"/>
</dbReference>
<evidence type="ECO:0000259" key="4">
    <source>
        <dbReference type="Pfam" id="PF23598"/>
    </source>
</evidence>
<evidence type="ECO:0008006" key="8">
    <source>
        <dbReference type="Google" id="ProtNLM"/>
    </source>
</evidence>
<dbReference type="PANTHER" id="PTHR48051">
    <property type="match status" value="1"/>
</dbReference>
<dbReference type="Proteomes" id="UP000215335">
    <property type="component" value="Unassembled WGS sequence"/>
</dbReference>
<name>A0A232EKD9_9HYME</name>
<accession>A0A232EKD9</accession>
<evidence type="ECO:0000256" key="3">
    <source>
        <dbReference type="ARBA" id="ARBA00023242"/>
    </source>
</evidence>